<protein>
    <recommendedName>
        <fullName evidence="3">Glycosyl transferase family 1 domain-containing protein</fullName>
    </recommendedName>
</protein>
<accession>A0A3D5QCD8</accession>
<evidence type="ECO:0000256" key="2">
    <source>
        <dbReference type="ARBA" id="ARBA00022679"/>
    </source>
</evidence>
<comment type="caution">
    <text evidence="4">The sequence shown here is derived from an EMBL/GenBank/DDBJ whole genome shotgun (WGS) entry which is preliminary data.</text>
</comment>
<keyword evidence="1" id="KW-0328">Glycosyltransferase</keyword>
<dbReference type="SUPFAM" id="SSF53756">
    <property type="entry name" value="UDP-Glycosyltransferase/glycogen phosphorylase"/>
    <property type="match status" value="1"/>
</dbReference>
<organism evidence="4 5">
    <name type="scientific">Flexistipes sinusarabici</name>
    <dbReference type="NCBI Taxonomy" id="2352"/>
    <lineage>
        <taxon>Bacteria</taxon>
        <taxon>Pseudomonadati</taxon>
        <taxon>Deferribacterota</taxon>
        <taxon>Deferribacteres</taxon>
        <taxon>Deferribacterales</taxon>
        <taxon>Flexistipitaceae</taxon>
        <taxon>Flexistipes</taxon>
    </lineage>
</organism>
<dbReference type="InterPro" id="IPR001296">
    <property type="entry name" value="Glyco_trans_1"/>
</dbReference>
<evidence type="ECO:0000256" key="1">
    <source>
        <dbReference type="ARBA" id="ARBA00022676"/>
    </source>
</evidence>
<dbReference type="PANTHER" id="PTHR12526:SF510">
    <property type="entry name" value="D-INOSITOL 3-PHOSPHATE GLYCOSYLTRANSFERASE"/>
    <property type="match status" value="1"/>
</dbReference>
<dbReference type="Gene3D" id="3.40.50.2000">
    <property type="entry name" value="Glycogen Phosphorylase B"/>
    <property type="match status" value="1"/>
</dbReference>
<proteinExistence type="predicted"/>
<dbReference type="Proteomes" id="UP000262325">
    <property type="component" value="Unassembled WGS sequence"/>
</dbReference>
<sequence length="394" mass="44975">MKSIVFLSPMCVLDSCSGAAVSVCTWLEWLSEKHFKCQSLTMSLFDGKYEYPFEKIVGRHIAVPENVGKLIRITHKKVTHNIFYTGSTTGSKVTLEEQRRFLKVVEKFLSENRPDIVISYGSSDYTQKLQNIARKYSGKFIFYLANAQFTNSQLFEPSDVIVCPSKFLADYYRSSLNLNPYILRDTINTDHTLGTEEGVCAVPECRKLGFITYINPFPTKGLTLFWQLILLARKERPDITFLAVEGRLSGEQLKESGFDLASQPNVWLIPNQSEIRRVYEKTSVLIFPSFWQEASGRVIAEAQLSGIPVLASSRGGIPEQLNSGGFLFNIPERCKNDYLAIPTKDEVRSWFHTIIHLLDNEEAYKKASEKARQASEYFLPVYRKKDVVEFFESL</sequence>
<evidence type="ECO:0000313" key="5">
    <source>
        <dbReference type="Proteomes" id="UP000262325"/>
    </source>
</evidence>
<name>A0A3D5QCD8_FLESI</name>
<dbReference type="PANTHER" id="PTHR12526">
    <property type="entry name" value="GLYCOSYLTRANSFERASE"/>
    <property type="match status" value="1"/>
</dbReference>
<gene>
    <name evidence="4" type="ORF">DHM44_07445</name>
</gene>
<dbReference type="AlphaFoldDB" id="A0A3D5QCD8"/>
<feature type="domain" description="Glycosyl transferase family 1" evidence="3">
    <location>
        <begin position="217"/>
        <end position="373"/>
    </location>
</feature>
<reference evidence="4 5" key="1">
    <citation type="journal article" date="2018" name="Nat. Biotechnol.">
        <title>A standardized bacterial taxonomy based on genome phylogeny substantially revises the tree of life.</title>
        <authorList>
            <person name="Parks D.H."/>
            <person name="Chuvochina M."/>
            <person name="Waite D.W."/>
            <person name="Rinke C."/>
            <person name="Skarshewski A."/>
            <person name="Chaumeil P.A."/>
            <person name="Hugenholtz P."/>
        </authorList>
    </citation>
    <scope>NUCLEOTIDE SEQUENCE [LARGE SCALE GENOMIC DNA]</scope>
    <source>
        <strain evidence="4">UBA8672</strain>
    </source>
</reference>
<keyword evidence="2" id="KW-0808">Transferase</keyword>
<dbReference type="GO" id="GO:0016757">
    <property type="term" value="F:glycosyltransferase activity"/>
    <property type="evidence" value="ECO:0007669"/>
    <property type="project" value="UniProtKB-KW"/>
</dbReference>
<evidence type="ECO:0000313" key="4">
    <source>
        <dbReference type="EMBL" id="HCW93501.1"/>
    </source>
</evidence>
<dbReference type="Pfam" id="PF00534">
    <property type="entry name" value="Glycos_transf_1"/>
    <property type="match status" value="1"/>
</dbReference>
<evidence type="ECO:0000259" key="3">
    <source>
        <dbReference type="Pfam" id="PF00534"/>
    </source>
</evidence>
<dbReference type="EMBL" id="DPPF01000154">
    <property type="protein sequence ID" value="HCW93501.1"/>
    <property type="molecule type" value="Genomic_DNA"/>
</dbReference>